<dbReference type="Pfam" id="PF00702">
    <property type="entry name" value="Hydrolase"/>
    <property type="match status" value="1"/>
</dbReference>
<sequence>MNPLPFDAVLCDLDGVLRHWDPAILGDLEVGYGLATGTLAATLFHPTRLLPAITGQVSDAEWRAGIAEDLHDLCGSADRARTLVEAWSRPVGRVDPDVLAILAAARAHVPVVLVTNATTRLEDDLAALGLLDQVDAIVNTARIGVAKPDSRVYVHAAAIAGVDVTRCLFVDDQAGNVDAARVAGMTGLLYAGPPSLRQALTPVQL</sequence>
<keyword evidence="1" id="KW-0378">Hydrolase</keyword>
<dbReference type="Gene3D" id="3.40.50.1000">
    <property type="entry name" value="HAD superfamily/HAD-like"/>
    <property type="match status" value="1"/>
</dbReference>
<name>A0A927MRT3_9ACTN</name>
<dbReference type="InterPro" id="IPR023214">
    <property type="entry name" value="HAD_sf"/>
</dbReference>
<dbReference type="InterPro" id="IPR006439">
    <property type="entry name" value="HAD-SF_hydro_IA"/>
</dbReference>
<evidence type="ECO:0000313" key="1">
    <source>
        <dbReference type="EMBL" id="MBE1605156.1"/>
    </source>
</evidence>
<dbReference type="PRINTS" id="PR00413">
    <property type="entry name" value="HADHALOGNASE"/>
</dbReference>
<dbReference type="RefSeq" id="WP_192749540.1">
    <property type="nucleotide sequence ID" value="NZ_BAABJL010000133.1"/>
</dbReference>
<evidence type="ECO:0000313" key="2">
    <source>
        <dbReference type="Proteomes" id="UP000638648"/>
    </source>
</evidence>
<dbReference type="NCBIfam" id="TIGR01509">
    <property type="entry name" value="HAD-SF-IA-v3"/>
    <property type="match status" value="1"/>
</dbReference>
<dbReference type="SUPFAM" id="SSF56784">
    <property type="entry name" value="HAD-like"/>
    <property type="match status" value="1"/>
</dbReference>
<gene>
    <name evidence="1" type="ORF">HEB94_002004</name>
</gene>
<accession>A0A927MRT3</accession>
<proteinExistence type="predicted"/>
<dbReference type="EMBL" id="JADBEM010000001">
    <property type="protein sequence ID" value="MBE1605156.1"/>
    <property type="molecule type" value="Genomic_DNA"/>
</dbReference>
<dbReference type="InterPro" id="IPR036412">
    <property type="entry name" value="HAD-like_sf"/>
</dbReference>
<organism evidence="1 2">
    <name type="scientific">Actinopolymorpha pittospori</name>
    <dbReference type="NCBI Taxonomy" id="648752"/>
    <lineage>
        <taxon>Bacteria</taxon>
        <taxon>Bacillati</taxon>
        <taxon>Actinomycetota</taxon>
        <taxon>Actinomycetes</taxon>
        <taxon>Propionibacteriales</taxon>
        <taxon>Actinopolymorphaceae</taxon>
        <taxon>Actinopolymorpha</taxon>
    </lineage>
</organism>
<protein>
    <submittedName>
        <fullName evidence="1">Hydrolase of the HAD superfamily</fullName>
    </submittedName>
</protein>
<dbReference type="AlphaFoldDB" id="A0A927MRT3"/>
<dbReference type="Proteomes" id="UP000638648">
    <property type="component" value="Unassembled WGS sequence"/>
</dbReference>
<dbReference type="PANTHER" id="PTHR43611:SF3">
    <property type="entry name" value="FLAVIN MONONUCLEOTIDE HYDROLASE 1, CHLOROPLATIC"/>
    <property type="match status" value="1"/>
</dbReference>
<reference evidence="1" key="1">
    <citation type="submission" date="2020-10" db="EMBL/GenBank/DDBJ databases">
        <title>Sequencing the genomes of 1000 actinobacteria strains.</title>
        <authorList>
            <person name="Klenk H.-P."/>
        </authorList>
    </citation>
    <scope>NUCLEOTIDE SEQUENCE</scope>
    <source>
        <strain evidence="1">DSM 45354</strain>
    </source>
</reference>
<comment type="caution">
    <text evidence="1">The sequence shown here is derived from an EMBL/GenBank/DDBJ whole genome shotgun (WGS) entry which is preliminary data.</text>
</comment>
<dbReference type="PANTHER" id="PTHR43611">
    <property type="entry name" value="ALPHA-D-GLUCOSE 1-PHOSPHATE PHOSPHATASE"/>
    <property type="match status" value="1"/>
</dbReference>
<keyword evidence="2" id="KW-1185">Reference proteome</keyword>
<dbReference type="GO" id="GO:0016787">
    <property type="term" value="F:hydrolase activity"/>
    <property type="evidence" value="ECO:0007669"/>
    <property type="project" value="UniProtKB-KW"/>
</dbReference>